<dbReference type="Pfam" id="PF00842">
    <property type="entry name" value="Ala_racemase_C"/>
    <property type="match status" value="1"/>
</dbReference>
<comment type="cofactor">
    <cofactor evidence="2 5 6">
        <name>pyridoxal 5'-phosphate</name>
        <dbReference type="ChEBI" id="CHEBI:597326"/>
    </cofactor>
</comment>
<dbReference type="OrthoDB" id="9813814at2"/>
<dbReference type="GO" id="GO:0030170">
    <property type="term" value="F:pyridoxal phosphate binding"/>
    <property type="evidence" value="ECO:0007669"/>
    <property type="project" value="UniProtKB-UniRule"/>
</dbReference>
<dbReference type="GO" id="GO:0008784">
    <property type="term" value="F:alanine racemase activity"/>
    <property type="evidence" value="ECO:0007669"/>
    <property type="project" value="UniProtKB-UniRule"/>
</dbReference>
<dbReference type="CDD" id="cd06827">
    <property type="entry name" value="PLPDE_III_AR_proteobact"/>
    <property type="match status" value="1"/>
</dbReference>
<comment type="pathway">
    <text evidence="5">Amino-acid biosynthesis; D-alanine biosynthesis; D-alanine from L-alanine: step 1/1.</text>
</comment>
<keyword evidence="4 5" id="KW-0413">Isomerase</keyword>
<dbReference type="NCBIfam" id="TIGR00492">
    <property type="entry name" value="alr"/>
    <property type="match status" value="1"/>
</dbReference>
<dbReference type="PROSITE" id="PS00395">
    <property type="entry name" value="ALANINE_RACEMASE"/>
    <property type="match status" value="1"/>
</dbReference>
<dbReference type="Gene3D" id="2.40.37.10">
    <property type="entry name" value="Lyase, Ornithine Decarboxylase, Chain A, domain 1"/>
    <property type="match status" value="1"/>
</dbReference>
<dbReference type="InterPro" id="IPR011079">
    <property type="entry name" value="Ala_racemase_C"/>
</dbReference>
<keyword evidence="10" id="KW-1185">Reference proteome</keyword>
<dbReference type="InterPro" id="IPR001608">
    <property type="entry name" value="Ala_racemase_N"/>
</dbReference>
<dbReference type="Gene3D" id="3.20.20.10">
    <property type="entry name" value="Alanine racemase"/>
    <property type="match status" value="1"/>
</dbReference>
<dbReference type="Proteomes" id="UP000076625">
    <property type="component" value="Unassembled WGS sequence"/>
</dbReference>
<evidence type="ECO:0000256" key="7">
    <source>
        <dbReference type="PIRSR" id="PIRSR600821-52"/>
    </source>
</evidence>
<dbReference type="FunFam" id="3.20.20.10:FF:000002">
    <property type="entry name" value="Alanine racemase"/>
    <property type="match status" value="1"/>
</dbReference>
<proteinExistence type="inferred from homology"/>
<evidence type="ECO:0000256" key="4">
    <source>
        <dbReference type="ARBA" id="ARBA00023235"/>
    </source>
</evidence>
<evidence type="ECO:0000256" key="3">
    <source>
        <dbReference type="ARBA" id="ARBA00022898"/>
    </source>
</evidence>
<comment type="catalytic activity">
    <reaction evidence="1 5">
        <text>L-alanine = D-alanine</text>
        <dbReference type="Rhea" id="RHEA:20249"/>
        <dbReference type="ChEBI" id="CHEBI:57416"/>
        <dbReference type="ChEBI" id="CHEBI:57972"/>
        <dbReference type="EC" id="5.1.1.1"/>
    </reaction>
</comment>
<dbReference type="InterPro" id="IPR020622">
    <property type="entry name" value="Ala_racemase_pyridoxalP-BS"/>
</dbReference>
<dbReference type="EMBL" id="LQQU01000024">
    <property type="protein sequence ID" value="KZE31488.1"/>
    <property type="molecule type" value="Genomic_DNA"/>
</dbReference>
<feature type="domain" description="Alanine racemase C-terminal" evidence="8">
    <location>
        <begin position="230"/>
        <end position="354"/>
    </location>
</feature>
<feature type="active site" description="Proton acceptor; specific for L-alanine" evidence="5">
    <location>
        <position position="251"/>
    </location>
</feature>
<evidence type="ECO:0000256" key="6">
    <source>
        <dbReference type="PIRSR" id="PIRSR600821-50"/>
    </source>
</evidence>
<feature type="modified residue" description="N6-(pyridoxal phosphate)lysine" evidence="5 6">
    <location>
        <position position="35"/>
    </location>
</feature>
<gene>
    <name evidence="9" type="ORF">AVW16_11995</name>
</gene>
<comment type="similarity">
    <text evidence="5">Belongs to the alanine racemase family.</text>
</comment>
<dbReference type="PANTHER" id="PTHR30511">
    <property type="entry name" value="ALANINE RACEMASE"/>
    <property type="match status" value="1"/>
</dbReference>
<dbReference type="SUPFAM" id="SSF51419">
    <property type="entry name" value="PLP-binding barrel"/>
    <property type="match status" value="1"/>
</dbReference>
<evidence type="ECO:0000256" key="2">
    <source>
        <dbReference type="ARBA" id="ARBA00001933"/>
    </source>
</evidence>
<organism evidence="9 10">
    <name type="scientific">Crenobacter luteus</name>
    <dbReference type="NCBI Taxonomy" id="1452487"/>
    <lineage>
        <taxon>Bacteria</taxon>
        <taxon>Pseudomonadati</taxon>
        <taxon>Pseudomonadota</taxon>
        <taxon>Betaproteobacteria</taxon>
        <taxon>Neisseriales</taxon>
        <taxon>Neisseriaceae</taxon>
        <taxon>Crenobacter</taxon>
    </lineage>
</organism>
<dbReference type="InterPro" id="IPR000821">
    <property type="entry name" value="Ala_racemase"/>
</dbReference>
<feature type="binding site" evidence="5 7">
    <location>
        <position position="129"/>
    </location>
    <ligand>
        <name>substrate</name>
    </ligand>
</feature>
<reference evidence="10" key="1">
    <citation type="submission" date="2016-01" db="EMBL/GenBank/DDBJ databases">
        <title>Draft genome of Chromobacterium sp. F49.</title>
        <authorList>
            <person name="Hong K.W."/>
        </authorList>
    </citation>
    <scope>NUCLEOTIDE SEQUENCE [LARGE SCALE GENOMIC DNA]</scope>
    <source>
        <strain evidence="10">CN10</strain>
    </source>
</reference>
<dbReference type="SMART" id="SM01005">
    <property type="entry name" value="Ala_racemase_C"/>
    <property type="match status" value="1"/>
</dbReference>
<dbReference type="GO" id="GO:0030632">
    <property type="term" value="P:D-alanine biosynthetic process"/>
    <property type="evidence" value="ECO:0007669"/>
    <property type="project" value="UniProtKB-UniRule"/>
</dbReference>
<name>A0A165F5M8_9NEIS</name>
<feature type="active site" description="Proton acceptor; specific for D-alanine" evidence="5">
    <location>
        <position position="35"/>
    </location>
</feature>
<evidence type="ECO:0000259" key="8">
    <source>
        <dbReference type="SMART" id="SM01005"/>
    </source>
</evidence>
<comment type="caution">
    <text evidence="9">The sequence shown here is derived from an EMBL/GenBank/DDBJ whole genome shotgun (WGS) entry which is preliminary data.</text>
</comment>
<dbReference type="InterPro" id="IPR009006">
    <property type="entry name" value="Ala_racemase/Decarboxylase_C"/>
</dbReference>
<feature type="binding site" evidence="5 7">
    <location>
        <position position="299"/>
    </location>
    <ligand>
        <name>substrate</name>
    </ligand>
</feature>
<dbReference type="GO" id="GO:0005829">
    <property type="term" value="C:cytosol"/>
    <property type="evidence" value="ECO:0007669"/>
    <property type="project" value="TreeGrafter"/>
</dbReference>
<dbReference type="SUPFAM" id="SSF50621">
    <property type="entry name" value="Alanine racemase C-terminal domain-like"/>
    <property type="match status" value="1"/>
</dbReference>
<dbReference type="HAMAP" id="MF_01201">
    <property type="entry name" value="Ala_racemase"/>
    <property type="match status" value="1"/>
</dbReference>
<protein>
    <recommendedName>
        <fullName evidence="5">Alanine racemase</fullName>
        <ecNumber evidence="5">5.1.1.1</ecNumber>
    </recommendedName>
</protein>
<comment type="function">
    <text evidence="5">Catalyzes the interconversion of L-alanine and D-alanine. May also act on other amino acids.</text>
</comment>
<evidence type="ECO:0000256" key="5">
    <source>
        <dbReference type="HAMAP-Rule" id="MF_01201"/>
    </source>
</evidence>
<dbReference type="EC" id="5.1.1.1" evidence="5"/>
<sequence>MTRPIRVDIDLAAIRHNYLIAKRKAPASRAWAVVKADAYGHGVRRVAQALADVADGFALLNIEDAVALRQDGVSAPILLLEGPFDAAEVAAMAEYRLSGALHSREQLAWLAKAPAPLEVWPKVNSGMNRLGFAPGALAGVLADLAALPAVRVAGVMTHFATADEARGVAEQWARFEPLVRGLGLPVSSANTAALWDFPDTHRDWVRPGIGLYGCSPFADRLGAGLGLRAAMRLSADVIAVQSLAPGDAVGYGRLFVAERPMRIGIVACGYADGYPRVAGNGTPVAVDGAPSGLVGRVSMDMLAVDLSHLPDAGVGSTVELWGPAVPIETVAAAAGTIGYELMCAVAPRVPRVYHGLGQA</sequence>
<evidence type="ECO:0000313" key="9">
    <source>
        <dbReference type="EMBL" id="KZE31488.1"/>
    </source>
</evidence>
<dbReference type="UniPathway" id="UPA00042">
    <property type="reaction ID" value="UER00497"/>
</dbReference>
<dbReference type="STRING" id="1452487.AVW16_11995"/>
<evidence type="ECO:0000256" key="1">
    <source>
        <dbReference type="ARBA" id="ARBA00000316"/>
    </source>
</evidence>
<dbReference type="PRINTS" id="PR00992">
    <property type="entry name" value="ALARACEMASE"/>
</dbReference>
<evidence type="ECO:0000313" key="10">
    <source>
        <dbReference type="Proteomes" id="UP000076625"/>
    </source>
</evidence>
<keyword evidence="3 5" id="KW-0663">Pyridoxal phosphate</keyword>
<dbReference type="PANTHER" id="PTHR30511:SF0">
    <property type="entry name" value="ALANINE RACEMASE, CATABOLIC-RELATED"/>
    <property type="match status" value="1"/>
</dbReference>
<dbReference type="AlphaFoldDB" id="A0A165F5M8"/>
<accession>A0A165F5M8</accession>
<dbReference type="Pfam" id="PF01168">
    <property type="entry name" value="Ala_racemase_N"/>
    <property type="match status" value="1"/>
</dbReference>
<dbReference type="RefSeq" id="WP_066612811.1">
    <property type="nucleotide sequence ID" value="NZ_LQQU01000024.1"/>
</dbReference>
<dbReference type="InterPro" id="IPR029066">
    <property type="entry name" value="PLP-binding_barrel"/>
</dbReference>